<dbReference type="InterPro" id="IPR012387">
    <property type="entry name" value="Trl1_fun"/>
</dbReference>
<dbReference type="InterPro" id="IPR015966">
    <property type="entry name" value="tRNA_lig_kin_fungi"/>
</dbReference>
<dbReference type="InterPro" id="IPR027417">
    <property type="entry name" value="P-loop_NTPase"/>
</dbReference>
<dbReference type="STRING" id="686832.A0A0C3BUR7"/>
<proteinExistence type="inferred from homology"/>
<dbReference type="HOGENOM" id="CLU_010316_1_0_1"/>
<comment type="similarity">
    <text evidence="1">Belongs to the TRL1 family.</text>
</comment>
<evidence type="ECO:0000259" key="3">
    <source>
        <dbReference type="Pfam" id="PF08302"/>
    </source>
</evidence>
<evidence type="ECO:0000313" key="7">
    <source>
        <dbReference type="Proteomes" id="UP000053424"/>
    </source>
</evidence>
<organism evidence="6 7">
    <name type="scientific">Hebeloma cylindrosporum</name>
    <dbReference type="NCBI Taxonomy" id="76867"/>
    <lineage>
        <taxon>Eukaryota</taxon>
        <taxon>Fungi</taxon>
        <taxon>Dikarya</taxon>
        <taxon>Basidiomycota</taxon>
        <taxon>Agaricomycotina</taxon>
        <taxon>Agaricomycetes</taxon>
        <taxon>Agaricomycetidae</taxon>
        <taxon>Agaricales</taxon>
        <taxon>Agaricineae</taxon>
        <taxon>Hymenogastraceae</taxon>
        <taxon>Hebeloma</taxon>
    </lineage>
</organism>
<protein>
    <recommendedName>
        <fullName evidence="1">tRNA ligase</fullName>
        <ecNumber evidence="1">6.5.1.3</ecNumber>
    </recommendedName>
</protein>
<feature type="active site" description="N6-AMP-lysine intermediate" evidence="2">
    <location>
        <position position="114"/>
    </location>
</feature>
<keyword evidence="7" id="KW-1185">Reference proteome</keyword>
<dbReference type="Pfam" id="PF09511">
    <property type="entry name" value="RNA_lig_T4_1"/>
    <property type="match status" value="1"/>
</dbReference>
<dbReference type="PANTHER" id="PTHR32004">
    <property type="entry name" value="TRNA LIGASE"/>
    <property type="match status" value="1"/>
</dbReference>
<dbReference type="Gene3D" id="3.40.50.300">
    <property type="entry name" value="P-loop containing nucleotide triphosphate hydrolases"/>
    <property type="match status" value="1"/>
</dbReference>
<dbReference type="GO" id="GO:0051730">
    <property type="term" value="F:GTP-dependent polyribonucleotide 5'-hydroxyl-kinase activity"/>
    <property type="evidence" value="ECO:0007669"/>
    <property type="project" value="InterPro"/>
</dbReference>
<reference evidence="7" key="2">
    <citation type="submission" date="2015-01" db="EMBL/GenBank/DDBJ databases">
        <title>Evolutionary Origins and Diversification of the Mycorrhizal Mutualists.</title>
        <authorList>
            <consortium name="DOE Joint Genome Institute"/>
            <consortium name="Mycorrhizal Genomics Consortium"/>
            <person name="Kohler A."/>
            <person name="Kuo A."/>
            <person name="Nagy L.G."/>
            <person name="Floudas D."/>
            <person name="Copeland A."/>
            <person name="Barry K.W."/>
            <person name="Cichocki N."/>
            <person name="Veneault-Fourrey C."/>
            <person name="LaButti K."/>
            <person name="Lindquist E.A."/>
            <person name="Lipzen A."/>
            <person name="Lundell T."/>
            <person name="Morin E."/>
            <person name="Murat C."/>
            <person name="Riley R."/>
            <person name="Ohm R."/>
            <person name="Sun H."/>
            <person name="Tunlid A."/>
            <person name="Henrissat B."/>
            <person name="Grigoriev I.V."/>
            <person name="Hibbett D.S."/>
            <person name="Martin F."/>
        </authorList>
    </citation>
    <scope>NUCLEOTIDE SEQUENCE [LARGE SCALE GENOMIC DNA]</scope>
    <source>
        <strain evidence="7">h7</strain>
    </source>
</reference>
<dbReference type="GO" id="GO:0006388">
    <property type="term" value="P:tRNA splicing, via endonucleolytic cleavage and ligation"/>
    <property type="evidence" value="ECO:0007669"/>
    <property type="project" value="UniProtKB-UniRule"/>
</dbReference>
<evidence type="ECO:0000259" key="5">
    <source>
        <dbReference type="Pfam" id="PF09511"/>
    </source>
</evidence>
<dbReference type="InterPro" id="IPR015965">
    <property type="entry name" value="tRNA_lig_PDEase"/>
</dbReference>
<keyword evidence="1" id="KW-0436">Ligase</keyword>
<evidence type="ECO:0000256" key="1">
    <source>
        <dbReference type="PIRNR" id="PIRNR019634"/>
    </source>
</evidence>
<sequence length="826" mass="92806">MSGTFNEENSALIASLVALSAKSPKLVKSTAYGTTIDGEEVKIRSWKMNEFKYYDIPSPFPTLARGLFTRELEEKKYQIVVRGYDKFFNIGEVPWTTWASLEAHTAAPYILSLKSNGCIIFIAAITPTQLVVTSKHSMGAVDPSVQSQSMSHAQAGEVWLRKYLAKLGKEEKDMAQELWDKNWTAIAELCDDNFEEHVLGYPPEKTGLHLHGLNVRSKHFITEDPEIVDGFAERWGFIKTPWTTVNTIKEVRTFTDECAARGEWNGEPVEGFVVRTRVTDVPTSGKGQKGKETEPARSPYEANSSFFFKVKFDEPYMMYRDWREVTKMLLSPKAYLNPSLLPKSKMKRPETKVYVKWVINEIKRDPKAFATYTRGKGIIKTRERYLEWLKSDKGEKDLEEEVHKQEGPKEFSKTIIVPIAIPGCGKTAVSVALAHIFGFGHTQSDDVQAKKPAPVFIKNVTKLLEKKDVVIADKNNHLKQHRQQLRDAVRDPSVRLLALNWGVVDKPPAIVHRICSDRVTQRGENHQTLRVETPASSSSVAAATKKHEEVLWMFLNTFEELADGEVDEIVDIPLDSDLEAAVRQAVTACVEIIGVSQPTEDKIQEALDVVGAYTVSSKSKHVKDDKGKKNGKAQARYYALLPEVDISSLLEHHLSGDKVPEAIKEFWTYLKSEKRVVKVPHVTIVHRNSLSGNSNELESKELWGRCEGLYAMPYSPFFRGKLGSVLCDPTVGVMALTFEDIGLDVAVQKDGNASDAGEGQEAQTFVSTLPHNVRDKLHITIGTKGETKPVEAGEMVKRWRAYERNNIQEVKLQDVFARGRIQGMQG</sequence>
<dbReference type="Pfam" id="PF08302">
    <property type="entry name" value="tRNA_lig_CPD"/>
    <property type="match status" value="1"/>
</dbReference>
<dbReference type="Pfam" id="PF08303">
    <property type="entry name" value="tRNA_lig_kinase"/>
    <property type="match status" value="1"/>
</dbReference>
<dbReference type="EMBL" id="KN831813">
    <property type="protein sequence ID" value="KIM35834.1"/>
    <property type="molecule type" value="Genomic_DNA"/>
</dbReference>
<evidence type="ECO:0000259" key="4">
    <source>
        <dbReference type="Pfam" id="PF08303"/>
    </source>
</evidence>
<keyword evidence="1" id="KW-0819">tRNA processing</keyword>
<dbReference type="GO" id="GO:0008081">
    <property type="term" value="F:phosphoric diester hydrolase activity"/>
    <property type="evidence" value="ECO:0007669"/>
    <property type="project" value="InterPro"/>
</dbReference>
<comment type="catalytic activity">
    <reaction evidence="1">
        <text>ATP + (ribonucleotide)n-3'-hydroxyl + 5'-phospho-(ribonucleotide)m = (ribonucleotide)n+m + AMP + diphosphate.</text>
        <dbReference type="EC" id="6.5.1.3"/>
    </reaction>
</comment>
<evidence type="ECO:0000313" key="6">
    <source>
        <dbReference type="EMBL" id="KIM35834.1"/>
    </source>
</evidence>
<dbReference type="SUPFAM" id="SSF52540">
    <property type="entry name" value="P-loop containing nucleoside triphosphate hydrolases"/>
    <property type="match status" value="1"/>
</dbReference>
<dbReference type="OrthoDB" id="276239at2759"/>
<evidence type="ECO:0000256" key="2">
    <source>
        <dbReference type="PIRSR" id="PIRSR019634-50"/>
    </source>
</evidence>
<feature type="domain" description="tRNA ligase kinase" evidence="4">
    <location>
        <begin position="415"/>
        <end position="534"/>
    </location>
</feature>
<dbReference type="GO" id="GO:0005524">
    <property type="term" value="F:ATP binding"/>
    <property type="evidence" value="ECO:0007669"/>
    <property type="project" value="UniProtKB-UniRule"/>
</dbReference>
<dbReference type="AlphaFoldDB" id="A0A0C3BUR7"/>
<accession>A0A0C3BUR7</accession>
<gene>
    <name evidence="6" type="ORF">M413DRAFT_449565</name>
</gene>
<dbReference type="InterPro" id="IPR019039">
    <property type="entry name" value="T4-Rnl1-like_N"/>
</dbReference>
<dbReference type="Proteomes" id="UP000053424">
    <property type="component" value="Unassembled WGS sequence"/>
</dbReference>
<dbReference type="GO" id="GO:0003972">
    <property type="term" value="F:RNA ligase (ATP) activity"/>
    <property type="evidence" value="ECO:0007669"/>
    <property type="project" value="UniProtKB-UniRule"/>
</dbReference>
<feature type="domain" description="T4 RNA ligase 1-like N-terminal" evidence="5">
    <location>
        <begin position="64"/>
        <end position="316"/>
    </location>
</feature>
<feature type="domain" description="tRNA ligase phosphodiesterase" evidence="3">
    <location>
        <begin position="572"/>
        <end position="815"/>
    </location>
</feature>
<name>A0A0C3BUR7_HEBCY</name>
<dbReference type="PANTHER" id="PTHR32004:SF1">
    <property type="entry name" value="TRNA LIGASE"/>
    <property type="match status" value="1"/>
</dbReference>
<dbReference type="GO" id="GO:0005634">
    <property type="term" value="C:nucleus"/>
    <property type="evidence" value="ECO:0007669"/>
    <property type="project" value="TreeGrafter"/>
</dbReference>
<dbReference type="PIRSF" id="PIRSF019634">
    <property type="entry name" value="tRNA_lig_yeast"/>
    <property type="match status" value="1"/>
</dbReference>
<reference evidence="6 7" key="1">
    <citation type="submission" date="2014-04" db="EMBL/GenBank/DDBJ databases">
        <authorList>
            <consortium name="DOE Joint Genome Institute"/>
            <person name="Kuo A."/>
            <person name="Gay G."/>
            <person name="Dore J."/>
            <person name="Kohler A."/>
            <person name="Nagy L.G."/>
            <person name="Floudas D."/>
            <person name="Copeland A."/>
            <person name="Barry K.W."/>
            <person name="Cichocki N."/>
            <person name="Veneault-Fourrey C."/>
            <person name="LaButti K."/>
            <person name="Lindquist E.A."/>
            <person name="Lipzen A."/>
            <person name="Lundell T."/>
            <person name="Morin E."/>
            <person name="Murat C."/>
            <person name="Sun H."/>
            <person name="Tunlid A."/>
            <person name="Henrissat B."/>
            <person name="Grigoriev I.V."/>
            <person name="Hibbett D.S."/>
            <person name="Martin F."/>
            <person name="Nordberg H.P."/>
            <person name="Cantor M.N."/>
            <person name="Hua S.X."/>
        </authorList>
    </citation>
    <scope>NUCLEOTIDE SEQUENCE [LARGE SCALE GENOMIC DNA]</scope>
    <source>
        <strain evidence="7">h7</strain>
    </source>
</reference>
<dbReference type="EC" id="6.5.1.3" evidence="1"/>